<feature type="non-terminal residue" evidence="1">
    <location>
        <position position="28"/>
    </location>
</feature>
<organism evidence="1 2">
    <name type="scientific">Aphis craccivora</name>
    <name type="common">Cowpea aphid</name>
    <dbReference type="NCBI Taxonomy" id="307492"/>
    <lineage>
        <taxon>Eukaryota</taxon>
        <taxon>Metazoa</taxon>
        <taxon>Ecdysozoa</taxon>
        <taxon>Arthropoda</taxon>
        <taxon>Hexapoda</taxon>
        <taxon>Insecta</taxon>
        <taxon>Pterygota</taxon>
        <taxon>Neoptera</taxon>
        <taxon>Paraneoptera</taxon>
        <taxon>Hemiptera</taxon>
        <taxon>Sternorrhyncha</taxon>
        <taxon>Aphidomorpha</taxon>
        <taxon>Aphidoidea</taxon>
        <taxon>Aphididae</taxon>
        <taxon>Aphidini</taxon>
        <taxon>Aphis</taxon>
        <taxon>Aphis</taxon>
    </lineage>
</organism>
<dbReference type="EMBL" id="VUJU01005456">
    <property type="protein sequence ID" value="KAF0751164.1"/>
    <property type="molecule type" value="Genomic_DNA"/>
</dbReference>
<gene>
    <name evidence="1" type="ORF">FWK35_00031496</name>
</gene>
<evidence type="ECO:0000313" key="2">
    <source>
        <dbReference type="Proteomes" id="UP000478052"/>
    </source>
</evidence>
<reference evidence="1 2" key="1">
    <citation type="submission" date="2019-08" db="EMBL/GenBank/DDBJ databases">
        <title>Whole genome of Aphis craccivora.</title>
        <authorList>
            <person name="Voronova N.V."/>
            <person name="Shulinski R.S."/>
            <person name="Bandarenka Y.V."/>
            <person name="Zhorov D.G."/>
            <person name="Warner D."/>
        </authorList>
    </citation>
    <scope>NUCLEOTIDE SEQUENCE [LARGE SCALE GENOMIC DNA]</scope>
    <source>
        <strain evidence="1">180601</strain>
        <tissue evidence="1">Whole Body</tissue>
    </source>
</reference>
<accession>A0A6G0Y8F2</accession>
<dbReference type="Proteomes" id="UP000478052">
    <property type="component" value="Unassembled WGS sequence"/>
</dbReference>
<proteinExistence type="predicted"/>
<protein>
    <submittedName>
        <fullName evidence="1">Uncharacterized protein</fullName>
    </submittedName>
</protein>
<evidence type="ECO:0000313" key="1">
    <source>
        <dbReference type="EMBL" id="KAF0751164.1"/>
    </source>
</evidence>
<name>A0A6G0Y8F2_APHCR</name>
<sequence length="28" mass="3368">MQHILVEKRTLVQERRSLGLVWSSWVES</sequence>
<comment type="caution">
    <text evidence="1">The sequence shown here is derived from an EMBL/GenBank/DDBJ whole genome shotgun (WGS) entry which is preliminary data.</text>
</comment>
<dbReference type="AlphaFoldDB" id="A0A6G0Y8F2"/>
<keyword evidence="2" id="KW-1185">Reference proteome</keyword>